<accession>A0A9P8YFC9</accession>
<dbReference type="RefSeq" id="XP_046017330.1">
    <property type="nucleotide sequence ID" value="XM_046156432.1"/>
</dbReference>
<dbReference type="AlphaFoldDB" id="A0A9P8YFC9"/>
<protein>
    <submittedName>
        <fullName evidence="1">Uncharacterized protein</fullName>
    </submittedName>
</protein>
<dbReference type="Proteomes" id="UP000756346">
    <property type="component" value="Unassembled WGS sequence"/>
</dbReference>
<evidence type="ECO:0000313" key="1">
    <source>
        <dbReference type="EMBL" id="KAH7038209.1"/>
    </source>
</evidence>
<dbReference type="GeneID" id="70185978"/>
<evidence type="ECO:0000313" key="2">
    <source>
        <dbReference type="Proteomes" id="UP000756346"/>
    </source>
</evidence>
<gene>
    <name evidence="1" type="ORF">B0I36DRAFT_346213</name>
</gene>
<name>A0A9P8YFC9_9PEZI</name>
<organism evidence="1 2">
    <name type="scientific">Microdochium trichocladiopsis</name>
    <dbReference type="NCBI Taxonomy" id="1682393"/>
    <lineage>
        <taxon>Eukaryota</taxon>
        <taxon>Fungi</taxon>
        <taxon>Dikarya</taxon>
        <taxon>Ascomycota</taxon>
        <taxon>Pezizomycotina</taxon>
        <taxon>Sordariomycetes</taxon>
        <taxon>Xylariomycetidae</taxon>
        <taxon>Xylariales</taxon>
        <taxon>Microdochiaceae</taxon>
        <taxon>Microdochium</taxon>
    </lineage>
</organism>
<keyword evidence="2" id="KW-1185">Reference proteome</keyword>
<sequence>MPFWDSRDVNKQRISADLDFSLSSCNFWRASSVFLAEPDFHTVRRGLPVCETIILVGPAHLVVTKDSDREQLGWWLHSVGVSIAVHVNFHRPASAWATTAILQQLGHPTLLDHLQKSARKAVRFRGRGRGRGRSAPFGWPFANGKVMVRKDQPRKRCQQQS</sequence>
<dbReference type="EMBL" id="JAGTJQ010000002">
    <property type="protein sequence ID" value="KAH7038209.1"/>
    <property type="molecule type" value="Genomic_DNA"/>
</dbReference>
<comment type="caution">
    <text evidence="1">The sequence shown here is derived from an EMBL/GenBank/DDBJ whole genome shotgun (WGS) entry which is preliminary data.</text>
</comment>
<reference evidence="1" key="1">
    <citation type="journal article" date="2021" name="Nat. Commun.">
        <title>Genetic determinants of endophytism in the Arabidopsis root mycobiome.</title>
        <authorList>
            <person name="Mesny F."/>
            <person name="Miyauchi S."/>
            <person name="Thiergart T."/>
            <person name="Pickel B."/>
            <person name="Atanasova L."/>
            <person name="Karlsson M."/>
            <person name="Huettel B."/>
            <person name="Barry K.W."/>
            <person name="Haridas S."/>
            <person name="Chen C."/>
            <person name="Bauer D."/>
            <person name="Andreopoulos W."/>
            <person name="Pangilinan J."/>
            <person name="LaButti K."/>
            <person name="Riley R."/>
            <person name="Lipzen A."/>
            <person name="Clum A."/>
            <person name="Drula E."/>
            <person name="Henrissat B."/>
            <person name="Kohler A."/>
            <person name="Grigoriev I.V."/>
            <person name="Martin F.M."/>
            <person name="Hacquard S."/>
        </authorList>
    </citation>
    <scope>NUCLEOTIDE SEQUENCE</scope>
    <source>
        <strain evidence="1">MPI-CAGE-CH-0230</strain>
    </source>
</reference>
<proteinExistence type="predicted"/>